<dbReference type="Proteomes" id="UP000502345">
    <property type="component" value="Chromosome"/>
</dbReference>
<dbReference type="InterPro" id="IPR002109">
    <property type="entry name" value="Glutaredoxin"/>
</dbReference>
<dbReference type="Pfam" id="PF12728">
    <property type="entry name" value="HTH_17"/>
    <property type="match status" value="1"/>
</dbReference>
<gene>
    <name evidence="3" type="ORF">G9444_0783</name>
</gene>
<protein>
    <submittedName>
        <fullName evidence="3">NrdH-redoxin</fullName>
    </submittedName>
</protein>
<dbReference type="SUPFAM" id="SSF52833">
    <property type="entry name" value="Thioredoxin-like"/>
    <property type="match status" value="1"/>
</dbReference>
<evidence type="ECO:0000313" key="4">
    <source>
        <dbReference type="Proteomes" id="UP000502345"/>
    </source>
</evidence>
<dbReference type="InterPro" id="IPR036249">
    <property type="entry name" value="Thioredoxin-like_sf"/>
</dbReference>
<accession>A0A6G9CLZ0</accession>
<evidence type="ECO:0000259" key="2">
    <source>
        <dbReference type="Pfam" id="PF12728"/>
    </source>
</evidence>
<dbReference type="EMBL" id="CP050124">
    <property type="protein sequence ID" value="QIP38027.1"/>
    <property type="molecule type" value="Genomic_DNA"/>
</dbReference>
<dbReference type="InterPro" id="IPR010093">
    <property type="entry name" value="SinI_DNA-bd"/>
</dbReference>
<dbReference type="Gene3D" id="3.40.30.10">
    <property type="entry name" value="Glutaredoxin"/>
    <property type="match status" value="1"/>
</dbReference>
<dbReference type="NCBIfam" id="TIGR01764">
    <property type="entry name" value="excise"/>
    <property type="match status" value="1"/>
</dbReference>
<dbReference type="PROSITE" id="PS51354">
    <property type="entry name" value="GLUTAREDOXIN_2"/>
    <property type="match status" value="1"/>
</dbReference>
<reference evidence="3 4" key="1">
    <citation type="submission" date="2020-03" db="EMBL/GenBank/DDBJ databases">
        <title>Screen low temperature-resistant strains for efficient degradation of petroleum hydrocarbons under the low temperature.</title>
        <authorList>
            <person name="Wang Y."/>
            <person name="Chen J."/>
        </authorList>
    </citation>
    <scope>NUCLEOTIDE SEQUENCE [LARGE SCALE GENOMIC DNA]</scope>
    <source>
        <strain evidence="3 4">KB1</strain>
    </source>
</reference>
<evidence type="ECO:0000313" key="3">
    <source>
        <dbReference type="EMBL" id="QIP38027.1"/>
    </source>
</evidence>
<proteinExistence type="predicted"/>
<dbReference type="Pfam" id="PF00462">
    <property type="entry name" value="Glutaredoxin"/>
    <property type="match status" value="1"/>
</dbReference>
<feature type="domain" description="Helix-turn-helix" evidence="2">
    <location>
        <begin position="99"/>
        <end position="146"/>
    </location>
</feature>
<dbReference type="CDD" id="cd02976">
    <property type="entry name" value="NrdH"/>
    <property type="match status" value="1"/>
</dbReference>
<dbReference type="InterPro" id="IPR041657">
    <property type="entry name" value="HTH_17"/>
</dbReference>
<name>A0A6G9CLZ0_RHOER</name>
<dbReference type="AlphaFoldDB" id="A0A6G9CLZ0"/>
<feature type="domain" description="Glutaredoxin" evidence="1">
    <location>
        <begin position="3"/>
        <end position="44"/>
    </location>
</feature>
<sequence>MSITVLSQPGCAACRWVEKALDREGLAYIVRDVRQDPAAADLLIGIYQRLRPGQHPSTPVTILGPDDVVIGPVIRDRLRELRDGRQQRERRPAPPAFVTRTEAARLLGWYPQRVTAAVHRGDLPAYRVGNRILLRRTDVETFAAEQTTPKPLNQEKDQ</sequence>
<evidence type="ECO:0000259" key="1">
    <source>
        <dbReference type="Pfam" id="PF00462"/>
    </source>
</evidence>
<dbReference type="GO" id="GO:0003677">
    <property type="term" value="F:DNA binding"/>
    <property type="evidence" value="ECO:0007669"/>
    <property type="project" value="InterPro"/>
</dbReference>
<dbReference type="RefSeq" id="WP_166501790.1">
    <property type="nucleotide sequence ID" value="NZ_CP050124.1"/>
</dbReference>
<organism evidence="3 4">
    <name type="scientific">Rhodococcus erythropolis</name>
    <name type="common">Arthrobacter picolinophilus</name>
    <dbReference type="NCBI Taxonomy" id="1833"/>
    <lineage>
        <taxon>Bacteria</taxon>
        <taxon>Bacillati</taxon>
        <taxon>Actinomycetota</taxon>
        <taxon>Actinomycetes</taxon>
        <taxon>Mycobacteriales</taxon>
        <taxon>Nocardiaceae</taxon>
        <taxon>Rhodococcus</taxon>
        <taxon>Rhodococcus erythropolis group</taxon>
    </lineage>
</organism>